<name>A0A1V4IVU2_9CLOT</name>
<dbReference type="PROSITE" id="PS50977">
    <property type="entry name" value="HTH_TETR_2"/>
    <property type="match status" value="1"/>
</dbReference>
<evidence type="ECO:0000313" key="5">
    <source>
        <dbReference type="Proteomes" id="UP000190080"/>
    </source>
</evidence>
<organism evidence="4 5">
    <name type="scientific">Clostridium oryzae</name>
    <dbReference type="NCBI Taxonomy" id="1450648"/>
    <lineage>
        <taxon>Bacteria</taxon>
        <taxon>Bacillati</taxon>
        <taxon>Bacillota</taxon>
        <taxon>Clostridia</taxon>
        <taxon>Eubacteriales</taxon>
        <taxon>Clostridiaceae</taxon>
        <taxon>Clostridium</taxon>
    </lineage>
</organism>
<keyword evidence="1 2" id="KW-0238">DNA-binding</keyword>
<dbReference type="STRING" id="1450648.CLORY_07000"/>
<dbReference type="EMBL" id="MZGV01000005">
    <property type="protein sequence ID" value="OPJ64152.1"/>
    <property type="molecule type" value="Genomic_DNA"/>
</dbReference>
<dbReference type="Pfam" id="PF00440">
    <property type="entry name" value="TetR_N"/>
    <property type="match status" value="1"/>
</dbReference>
<evidence type="ECO:0000256" key="2">
    <source>
        <dbReference type="PROSITE-ProRule" id="PRU00335"/>
    </source>
</evidence>
<dbReference type="PRINTS" id="PR00455">
    <property type="entry name" value="HTHTETR"/>
</dbReference>
<gene>
    <name evidence="4" type="primary">icaR_1</name>
    <name evidence="4" type="ORF">CLORY_07000</name>
</gene>
<dbReference type="Proteomes" id="UP000190080">
    <property type="component" value="Unassembled WGS sequence"/>
</dbReference>
<reference evidence="4 5" key="1">
    <citation type="submission" date="2017-03" db="EMBL/GenBank/DDBJ databases">
        <title>Genome sequence of Clostridium oryzae DSM 28571.</title>
        <authorList>
            <person name="Poehlein A."/>
            <person name="Daniel R."/>
        </authorList>
    </citation>
    <scope>NUCLEOTIDE SEQUENCE [LARGE SCALE GENOMIC DNA]</scope>
    <source>
        <strain evidence="4 5">DSM 28571</strain>
    </source>
</reference>
<protein>
    <submittedName>
        <fullName evidence="4">Biofilm operon icaADBC HTH-type negative transcriptional regulator IcaR</fullName>
    </submittedName>
</protein>
<evidence type="ECO:0000313" key="4">
    <source>
        <dbReference type="EMBL" id="OPJ64152.1"/>
    </source>
</evidence>
<dbReference type="SUPFAM" id="SSF46689">
    <property type="entry name" value="Homeodomain-like"/>
    <property type="match status" value="1"/>
</dbReference>
<keyword evidence="5" id="KW-1185">Reference proteome</keyword>
<dbReference type="InterPro" id="IPR050624">
    <property type="entry name" value="HTH-type_Tx_Regulator"/>
</dbReference>
<evidence type="ECO:0000256" key="1">
    <source>
        <dbReference type="ARBA" id="ARBA00023125"/>
    </source>
</evidence>
<feature type="domain" description="HTH tetR-type" evidence="3">
    <location>
        <begin position="8"/>
        <end position="68"/>
    </location>
</feature>
<dbReference type="Gene3D" id="1.10.357.10">
    <property type="entry name" value="Tetracycline Repressor, domain 2"/>
    <property type="match status" value="1"/>
</dbReference>
<dbReference type="PANTHER" id="PTHR43479">
    <property type="entry name" value="ACREF/ENVCD OPERON REPRESSOR-RELATED"/>
    <property type="match status" value="1"/>
</dbReference>
<dbReference type="InterPro" id="IPR009057">
    <property type="entry name" value="Homeodomain-like_sf"/>
</dbReference>
<comment type="caution">
    <text evidence="4">The sequence shown here is derived from an EMBL/GenBank/DDBJ whole genome shotgun (WGS) entry which is preliminary data.</text>
</comment>
<dbReference type="PANTHER" id="PTHR43479:SF11">
    <property type="entry name" value="ACREF_ENVCD OPERON REPRESSOR-RELATED"/>
    <property type="match status" value="1"/>
</dbReference>
<evidence type="ECO:0000259" key="3">
    <source>
        <dbReference type="PROSITE" id="PS50977"/>
    </source>
</evidence>
<dbReference type="RefSeq" id="WP_242954328.1">
    <property type="nucleotide sequence ID" value="NZ_MZGV01000005.1"/>
</dbReference>
<proteinExistence type="predicted"/>
<dbReference type="AlphaFoldDB" id="A0A1V4IVU2"/>
<feature type="DNA-binding region" description="H-T-H motif" evidence="2">
    <location>
        <begin position="31"/>
        <end position="50"/>
    </location>
</feature>
<dbReference type="GO" id="GO:0003677">
    <property type="term" value="F:DNA binding"/>
    <property type="evidence" value="ECO:0007669"/>
    <property type="project" value="UniProtKB-UniRule"/>
</dbReference>
<dbReference type="InterPro" id="IPR001647">
    <property type="entry name" value="HTH_TetR"/>
</dbReference>
<sequence>MRISKPPEVRKQEIIDTAMKLFYKKGYEATSMADIAKEMNVVQGLCYRYFASKQELFETAMDQYVRECCSAFVAAIHDRSRTLDERMNLMCKLTQNQDSISKYHDFYHKEGNEALHEQLTLNICKYLVPHIKEELQVLCDKGEIELENADITASFIMYGQIGIMQDNSMDIKDRVDYMRNIIRQILYGEII</sequence>
<accession>A0A1V4IVU2</accession>